<dbReference type="STRING" id="2018661.A0A2A2LD28"/>
<gene>
    <name evidence="8" type="ORF">WR25_17173</name>
</gene>
<keyword evidence="3 6" id="KW-0378">Hydrolase</keyword>
<evidence type="ECO:0000256" key="4">
    <source>
        <dbReference type="ARBA" id="ARBA00023157"/>
    </source>
</evidence>
<dbReference type="InterPro" id="IPR019826">
    <property type="entry name" value="Carboxylesterase_B_AS"/>
</dbReference>
<dbReference type="Gene3D" id="3.40.50.1820">
    <property type="entry name" value="alpha/beta hydrolase"/>
    <property type="match status" value="2"/>
</dbReference>
<feature type="active site" description="Charge relay system" evidence="5">
    <location>
        <position position="296"/>
    </location>
</feature>
<evidence type="ECO:0000256" key="5">
    <source>
        <dbReference type="PIRSR" id="PIRSR600997-1"/>
    </source>
</evidence>
<evidence type="ECO:0000256" key="2">
    <source>
        <dbReference type="ARBA" id="ARBA00022487"/>
    </source>
</evidence>
<dbReference type="PANTHER" id="PTHR43918:SF2">
    <property type="entry name" value="CARBOXYLIC ESTER HYDROLASE"/>
    <property type="match status" value="1"/>
</dbReference>
<organism evidence="8 9">
    <name type="scientific">Diploscapter pachys</name>
    <dbReference type="NCBI Taxonomy" id="2018661"/>
    <lineage>
        <taxon>Eukaryota</taxon>
        <taxon>Metazoa</taxon>
        <taxon>Ecdysozoa</taxon>
        <taxon>Nematoda</taxon>
        <taxon>Chromadorea</taxon>
        <taxon>Rhabditida</taxon>
        <taxon>Rhabditina</taxon>
        <taxon>Rhabditomorpha</taxon>
        <taxon>Rhabditoidea</taxon>
        <taxon>Rhabditidae</taxon>
        <taxon>Diploscapter</taxon>
    </lineage>
</organism>
<reference evidence="8 9" key="1">
    <citation type="journal article" date="2017" name="Curr. Biol.">
        <title>Genome architecture and evolution of a unichromosomal asexual nematode.</title>
        <authorList>
            <person name="Fradin H."/>
            <person name="Zegar C."/>
            <person name="Gutwein M."/>
            <person name="Lucas J."/>
            <person name="Kovtun M."/>
            <person name="Corcoran D."/>
            <person name="Baugh L.R."/>
            <person name="Kiontke K."/>
            <person name="Gunsalus K."/>
            <person name="Fitch D.H."/>
            <person name="Piano F."/>
        </authorList>
    </citation>
    <scope>NUCLEOTIDE SEQUENCE [LARGE SCALE GENOMIC DNA]</scope>
    <source>
        <strain evidence="8">PF1309</strain>
    </source>
</reference>
<dbReference type="EMBL" id="LIAE01006883">
    <property type="protein sequence ID" value="PAV84171.1"/>
    <property type="molecule type" value="Genomic_DNA"/>
</dbReference>
<dbReference type="EC" id="3.1.1.-" evidence="6"/>
<dbReference type="PRINTS" id="PR00878">
    <property type="entry name" value="CHOLNESTRASE"/>
</dbReference>
<evidence type="ECO:0000259" key="7">
    <source>
        <dbReference type="Pfam" id="PF00135"/>
    </source>
</evidence>
<evidence type="ECO:0000313" key="8">
    <source>
        <dbReference type="EMBL" id="PAV84171.1"/>
    </source>
</evidence>
<dbReference type="Proteomes" id="UP000218231">
    <property type="component" value="Unassembled WGS sequence"/>
</dbReference>
<accession>A0A2A2LD28</accession>
<feature type="active site" description="Charge relay system" evidence="5">
    <location>
        <position position="425"/>
    </location>
</feature>
<sequence length="473" mass="53674">MVYDFLRILSLTLQVVSATTPLTIDRSRVPVDVSTRSGVFRGEESFHLSVRIRTFLSLPFAQPPLGRLRFIPPKPLHHFDGVFDTREPSPACYQVRDEYNRSFWGSEMWNANTQISENCLFMSIWAPADVVNVPVMVWLFGGGFYSGSPSLQLYDGKTLAAYSNVIVININYRLGPFGFLYLPPAAPGNMGLLDQQLALHWIKNNIAYFGGNPTRITLFGHSAGAASIVGHLIAPASKRLFHNVILQSGSLDNSWALQRPERDVNFFRYKDAFTALRKQDFSNPDVNFLIGLNKDEGNSWGIYYLADYFDKTEHPVLTRENMTKASDIAFAALPSFIRRAAQFVYEDVGGKCVPNGVPSKYLAKQMSEMLGDYFFSCDSLWLADQIASQNRSNETTKQDKNNVFIYYFAQHSSLNPWPKWTEAMHGYEIEFVFGAPLKNSSTGYRRREVILSKKLMQYWSSFASDGYNFSFFV</sequence>
<evidence type="ECO:0000256" key="6">
    <source>
        <dbReference type="RuleBase" id="RU361235"/>
    </source>
</evidence>
<dbReference type="PROSITE" id="PS00122">
    <property type="entry name" value="CARBOXYLESTERASE_B_1"/>
    <property type="match status" value="1"/>
</dbReference>
<dbReference type="SUPFAM" id="SSF53474">
    <property type="entry name" value="alpha/beta-Hydrolases"/>
    <property type="match status" value="1"/>
</dbReference>
<dbReference type="AlphaFoldDB" id="A0A2A2LD28"/>
<comment type="similarity">
    <text evidence="1 6">Belongs to the type-B carboxylesterase/lipase family.</text>
</comment>
<proteinExistence type="inferred from homology"/>
<protein>
    <recommendedName>
        <fullName evidence="6">Carboxylic ester hydrolase</fullName>
        <ecNumber evidence="6">3.1.1.-</ecNumber>
    </recommendedName>
</protein>
<feature type="domain" description="Carboxylesterase type B" evidence="7">
    <location>
        <begin position="33"/>
        <end position="263"/>
    </location>
</feature>
<keyword evidence="9" id="KW-1185">Reference proteome</keyword>
<dbReference type="InterPro" id="IPR002018">
    <property type="entry name" value="CarbesteraseB"/>
</dbReference>
<evidence type="ECO:0000256" key="3">
    <source>
        <dbReference type="ARBA" id="ARBA00022801"/>
    </source>
</evidence>
<dbReference type="InterPro" id="IPR050654">
    <property type="entry name" value="AChE-related_enzymes"/>
</dbReference>
<dbReference type="PANTHER" id="PTHR43918">
    <property type="entry name" value="ACETYLCHOLINESTERASE"/>
    <property type="match status" value="1"/>
</dbReference>
<dbReference type="InterPro" id="IPR000997">
    <property type="entry name" value="Cholinesterase"/>
</dbReference>
<feature type="chain" id="PRO_5011824006" description="Carboxylic ester hydrolase" evidence="6">
    <location>
        <begin position="19"/>
        <end position="473"/>
    </location>
</feature>
<comment type="caution">
    <text evidence="8">The sequence shown here is derived from an EMBL/GenBank/DDBJ whole genome shotgun (WGS) entry which is preliminary data.</text>
</comment>
<feature type="signal peptide" evidence="6">
    <location>
        <begin position="1"/>
        <end position="18"/>
    </location>
</feature>
<name>A0A2A2LD28_9BILA</name>
<dbReference type="GO" id="GO:0004104">
    <property type="term" value="F:cholinesterase activity"/>
    <property type="evidence" value="ECO:0007669"/>
    <property type="project" value="InterPro"/>
</dbReference>
<evidence type="ECO:0000256" key="1">
    <source>
        <dbReference type="ARBA" id="ARBA00005964"/>
    </source>
</evidence>
<feature type="active site" description="Acyl-ester intermediate" evidence="5">
    <location>
        <position position="222"/>
    </location>
</feature>
<dbReference type="InterPro" id="IPR029058">
    <property type="entry name" value="AB_hydrolase_fold"/>
</dbReference>
<evidence type="ECO:0000313" key="9">
    <source>
        <dbReference type="Proteomes" id="UP000218231"/>
    </source>
</evidence>
<keyword evidence="6" id="KW-0732">Signal</keyword>
<keyword evidence="2" id="KW-0719">Serine esterase</keyword>
<dbReference type="OrthoDB" id="19653at2759"/>
<dbReference type="GO" id="GO:0005615">
    <property type="term" value="C:extracellular space"/>
    <property type="evidence" value="ECO:0007669"/>
    <property type="project" value="TreeGrafter"/>
</dbReference>
<dbReference type="Pfam" id="PF00135">
    <property type="entry name" value="COesterase"/>
    <property type="match status" value="2"/>
</dbReference>
<keyword evidence="4" id="KW-1015">Disulfide bond</keyword>
<dbReference type="GO" id="GO:0005886">
    <property type="term" value="C:plasma membrane"/>
    <property type="evidence" value="ECO:0007669"/>
    <property type="project" value="TreeGrafter"/>
</dbReference>
<feature type="domain" description="Carboxylesterase type B" evidence="7">
    <location>
        <begin position="265"/>
        <end position="466"/>
    </location>
</feature>